<dbReference type="STRING" id="735517.SAMN05444272_3165"/>
<feature type="binding site" evidence="7">
    <location>
        <position position="487"/>
    </location>
    <ligand>
        <name>ATP</name>
        <dbReference type="ChEBI" id="CHEBI:30616"/>
    </ligand>
</feature>
<dbReference type="Proteomes" id="UP000186002">
    <property type="component" value="Unassembled WGS sequence"/>
</dbReference>
<dbReference type="RefSeq" id="WP_073014267.1">
    <property type="nucleotide sequence ID" value="NZ_FRBW01000003.1"/>
</dbReference>
<keyword evidence="5 7" id="KW-0648">Protein biosynthesis</keyword>
<dbReference type="GO" id="GO:0050560">
    <property type="term" value="F:aspartate-tRNA(Asn) ligase activity"/>
    <property type="evidence" value="ECO:0007669"/>
    <property type="project" value="UniProtKB-EC"/>
</dbReference>
<dbReference type="InterPro" id="IPR045864">
    <property type="entry name" value="aa-tRNA-synth_II/BPL/LPL"/>
</dbReference>
<evidence type="ECO:0000256" key="6">
    <source>
        <dbReference type="ARBA" id="ARBA00023146"/>
    </source>
</evidence>
<comment type="subunit">
    <text evidence="7">Homodimer.</text>
</comment>
<dbReference type="InterPro" id="IPR047090">
    <property type="entry name" value="AspRS_core"/>
</dbReference>
<feature type="binding site" evidence="7">
    <location>
        <position position="175"/>
    </location>
    <ligand>
        <name>L-aspartate</name>
        <dbReference type="ChEBI" id="CHEBI:29991"/>
    </ligand>
</feature>
<comment type="function">
    <text evidence="7">Aspartyl-tRNA synthetase with relaxed tRNA specificity since it is able to aspartylate not only its cognate tRNA(Asp) but also tRNA(Asn). Reaction proceeds in two steps: L-aspartate is first activated by ATP to form Asp-AMP and then transferred to the acceptor end of tRNA(Asp/Asn).</text>
</comment>
<dbReference type="Pfam" id="PF01336">
    <property type="entry name" value="tRNA_anti-codon"/>
    <property type="match status" value="1"/>
</dbReference>
<comment type="similarity">
    <text evidence="1 7">Belongs to the class-II aminoacyl-tRNA synthetase family. Type 1 subfamily.</text>
</comment>
<dbReference type="Pfam" id="PF02938">
    <property type="entry name" value="GAD"/>
    <property type="match status" value="1"/>
</dbReference>
<reference evidence="9 10" key="1">
    <citation type="submission" date="2016-11" db="EMBL/GenBank/DDBJ databases">
        <authorList>
            <person name="Jaros S."/>
            <person name="Januszkiewicz K."/>
            <person name="Wedrychowicz H."/>
        </authorList>
    </citation>
    <scope>NUCLEOTIDE SEQUENCE [LARGE SCALE GENOMIC DNA]</scope>
    <source>
        <strain evidence="9 10">DSM 22153</strain>
    </source>
</reference>
<feature type="domain" description="Aminoacyl-transfer RNA synthetases class-II family profile" evidence="8">
    <location>
        <begin position="145"/>
        <end position="560"/>
    </location>
</feature>
<dbReference type="InterPro" id="IPR004524">
    <property type="entry name" value="Asp-tRNA-ligase_1"/>
</dbReference>
<dbReference type="GO" id="GO:0006422">
    <property type="term" value="P:aspartyl-tRNA aminoacylation"/>
    <property type="evidence" value="ECO:0007669"/>
    <property type="project" value="UniProtKB-UniRule"/>
</dbReference>
<dbReference type="InterPro" id="IPR006195">
    <property type="entry name" value="aa-tRNA-synth_II"/>
</dbReference>
<evidence type="ECO:0000313" key="9">
    <source>
        <dbReference type="EMBL" id="SHM75911.1"/>
    </source>
</evidence>
<feature type="binding site" evidence="7">
    <location>
        <position position="494"/>
    </location>
    <ligand>
        <name>L-aspartate</name>
        <dbReference type="ChEBI" id="CHEBI:29991"/>
    </ligand>
</feature>
<evidence type="ECO:0000313" key="10">
    <source>
        <dbReference type="Proteomes" id="UP000186002"/>
    </source>
</evidence>
<dbReference type="HAMAP" id="MF_00044">
    <property type="entry name" value="Asp_tRNA_synth_type1"/>
    <property type="match status" value="1"/>
</dbReference>
<feature type="binding site" evidence="7">
    <location>
        <begin position="221"/>
        <end position="223"/>
    </location>
    <ligand>
        <name>ATP</name>
        <dbReference type="ChEBI" id="CHEBI:30616"/>
    </ligand>
</feature>
<dbReference type="InterPro" id="IPR029351">
    <property type="entry name" value="GAD_dom"/>
</dbReference>
<evidence type="ECO:0000256" key="5">
    <source>
        <dbReference type="ARBA" id="ARBA00022917"/>
    </source>
</evidence>
<dbReference type="PANTHER" id="PTHR22594">
    <property type="entry name" value="ASPARTYL/LYSYL-TRNA SYNTHETASE"/>
    <property type="match status" value="1"/>
</dbReference>
<dbReference type="PROSITE" id="PS50862">
    <property type="entry name" value="AA_TRNA_LIGASE_II"/>
    <property type="match status" value="1"/>
</dbReference>
<dbReference type="Gene3D" id="3.30.930.10">
    <property type="entry name" value="Bira Bifunctional Protein, Domain 2"/>
    <property type="match status" value="1"/>
</dbReference>
<dbReference type="GO" id="GO:0003676">
    <property type="term" value="F:nucleic acid binding"/>
    <property type="evidence" value="ECO:0007669"/>
    <property type="project" value="InterPro"/>
</dbReference>
<dbReference type="Gene3D" id="2.40.50.140">
    <property type="entry name" value="Nucleic acid-binding proteins"/>
    <property type="match status" value="1"/>
</dbReference>
<feature type="site" description="Important for tRNA non-discrimination" evidence="7">
    <location>
        <position position="33"/>
    </location>
</feature>
<dbReference type="SUPFAM" id="SSF55261">
    <property type="entry name" value="GAD domain-like"/>
    <property type="match status" value="1"/>
</dbReference>
<protein>
    <recommendedName>
        <fullName evidence="7">Aspartate--tRNA(Asp/Asn) ligase</fullName>
        <ecNumber evidence="7">6.1.1.23</ecNumber>
    </recommendedName>
    <alternativeName>
        <fullName evidence="7">Aspartyl-tRNA synthetase</fullName>
        <shortName evidence="7">AspRS</shortName>
    </alternativeName>
    <alternativeName>
        <fullName evidence="7">Non-discriminating aspartyl-tRNA synthetase</fullName>
        <shortName evidence="7">ND-AspRS</shortName>
    </alternativeName>
</protein>
<dbReference type="EC" id="6.1.1.23" evidence="7"/>
<feature type="binding site" evidence="7">
    <location>
        <position position="221"/>
    </location>
    <ligand>
        <name>L-aspartate</name>
        <dbReference type="ChEBI" id="CHEBI:29991"/>
    </ligand>
</feature>
<keyword evidence="7" id="KW-0963">Cytoplasm</keyword>
<evidence type="ECO:0000256" key="2">
    <source>
        <dbReference type="ARBA" id="ARBA00022598"/>
    </source>
</evidence>
<dbReference type="InterPro" id="IPR012340">
    <property type="entry name" value="NA-bd_OB-fold"/>
</dbReference>
<dbReference type="PRINTS" id="PR01042">
    <property type="entry name" value="TRNASYNTHASP"/>
</dbReference>
<dbReference type="InterPro" id="IPR047089">
    <property type="entry name" value="Asp-tRNA-ligase_1_N"/>
</dbReference>
<dbReference type="Gene3D" id="3.30.1360.30">
    <property type="entry name" value="GAD-like domain"/>
    <property type="match status" value="1"/>
</dbReference>
<gene>
    <name evidence="7" type="primary">aspS</name>
    <name evidence="9" type="ORF">SAMN05444272_3165</name>
</gene>
<dbReference type="AlphaFoldDB" id="A0A1M7LD22"/>
<evidence type="ECO:0000256" key="4">
    <source>
        <dbReference type="ARBA" id="ARBA00022840"/>
    </source>
</evidence>
<feature type="region of interest" description="Aspartate" evidence="7">
    <location>
        <begin position="199"/>
        <end position="202"/>
    </location>
</feature>
<dbReference type="SUPFAM" id="SSF50249">
    <property type="entry name" value="Nucleic acid-binding proteins"/>
    <property type="match status" value="1"/>
</dbReference>
<dbReference type="PANTHER" id="PTHR22594:SF5">
    <property type="entry name" value="ASPARTATE--TRNA LIGASE, MITOCHONDRIAL"/>
    <property type="match status" value="1"/>
</dbReference>
<feature type="binding site" evidence="7">
    <location>
        <position position="453"/>
    </location>
    <ligand>
        <name>L-aspartate</name>
        <dbReference type="ChEBI" id="CHEBI:29991"/>
    </ligand>
</feature>
<dbReference type="NCBIfam" id="TIGR00459">
    <property type="entry name" value="aspS_bact"/>
    <property type="match status" value="1"/>
</dbReference>
<dbReference type="SUPFAM" id="SSF55681">
    <property type="entry name" value="Class II aaRS and biotin synthetases"/>
    <property type="match status" value="1"/>
</dbReference>
<evidence type="ECO:0000256" key="7">
    <source>
        <dbReference type="HAMAP-Rule" id="MF_00044"/>
    </source>
</evidence>
<dbReference type="GO" id="GO:0005524">
    <property type="term" value="F:ATP binding"/>
    <property type="evidence" value="ECO:0007669"/>
    <property type="project" value="UniProtKB-UniRule"/>
</dbReference>
<evidence type="ECO:0000259" key="8">
    <source>
        <dbReference type="PROSITE" id="PS50862"/>
    </source>
</evidence>
<accession>A0A1M7LD22</accession>
<keyword evidence="3 7" id="KW-0547">Nucleotide-binding</keyword>
<keyword evidence="6 7" id="KW-0030">Aminoacyl-tRNA synthetase</keyword>
<dbReference type="Pfam" id="PF00152">
    <property type="entry name" value="tRNA-synt_2"/>
    <property type="match status" value="1"/>
</dbReference>
<evidence type="ECO:0000256" key="3">
    <source>
        <dbReference type="ARBA" id="ARBA00022741"/>
    </source>
</evidence>
<dbReference type="InterPro" id="IPR004115">
    <property type="entry name" value="GAD-like_sf"/>
</dbReference>
<comment type="catalytic activity">
    <reaction evidence="7">
        <text>tRNA(Asx) + L-aspartate + ATP = L-aspartyl-tRNA(Asx) + AMP + diphosphate</text>
        <dbReference type="Rhea" id="RHEA:18349"/>
        <dbReference type="Rhea" id="RHEA-COMP:9710"/>
        <dbReference type="Rhea" id="RHEA-COMP:9711"/>
        <dbReference type="ChEBI" id="CHEBI:29991"/>
        <dbReference type="ChEBI" id="CHEBI:30616"/>
        <dbReference type="ChEBI" id="CHEBI:33019"/>
        <dbReference type="ChEBI" id="CHEBI:78442"/>
        <dbReference type="ChEBI" id="CHEBI:78516"/>
        <dbReference type="ChEBI" id="CHEBI:456215"/>
        <dbReference type="EC" id="6.1.1.23"/>
    </reaction>
</comment>
<dbReference type="InterPro" id="IPR004364">
    <property type="entry name" value="Aa-tRNA-synt_II"/>
</dbReference>
<dbReference type="NCBIfam" id="NF001750">
    <property type="entry name" value="PRK00476.1"/>
    <property type="match status" value="1"/>
</dbReference>
<name>A0A1M7LD22_9HYPH</name>
<dbReference type="OrthoDB" id="9802326at2"/>
<organism evidence="9 10">
    <name type="scientific">Roseibium suaedae</name>
    <dbReference type="NCBI Taxonomy" id="735517"/>
    <lineage>
        <taxon>Bacteria</taxon>
        <taxon>Pseudomonadati</taxon>
        <taxon>Pseudomonadota</taxon>
        <taxon>Alphaproteobacteria</taxon>
        <taxon>Hyphomicrobiales</taxon>
        <taxon>Stappiaceae</taxon>
        <taxon>Roseibium</taxon>
    </lineage>
</organism>
<dbReference type="InterPro" id="IPR004365">
    <property type="entry name" value="NA-bd_OB_tRNA"/>
</dbReference>
<sequence>MHRYRSHTCGDLRATHVGETVRLSGWVHRVRDHGGLLFIDLRDHYGMTQCVVDPDSAAFKLAETVRSEWCIRIDGEVKARTAETVNSNLPTGEIELFIRDIEILGASKELPLPVFGEQEYPEDIRLTYRFLDLRRETLHKNIVKRTQVIAAMRREMTKTGFTEYSTPILTASSPEGARDFLVPSRIHAGTFYALPQAPQQYKQLLMMAGFDRYFQIAPCFRDEDPRADRLPGEFYQLDLEMSFVTQEDVWTTMEPVIRGLFEEFAEGKPVTQEFRRIAYDDSIRMYGSDKPDLRNPIVMQEVSEHFKGSGFKIFARMLEEDKNQVWAIPAKTGGSRAFCDRMNSWAQGQGQPGLGYIFWRKEGDKLEGAGPIAKNIGEERTEALRQQLGLEDGDAAFFVAGDPSKFYKFAGEARTRAGEDLDLVDRDRFELCWIVDFPFYEWNEDEKKLDFAHNPFSMPQGGMDALENQDPLTIKAFQYDMVCNGFEIASGSIRNQSPDLMVKAFEKVGLSAQDVEERFGGLYRAFQYGAPPHGGMAAGVDRIIMLLVGAKNLREISLFPMNQQAQDLLMGAPTPPTQAQLRELHLRLNMPAN</sequence>
<evidence type="ECO:0000256" key="1">
    <source>
        <dbReference type="ARBA" id="ARBA00006303"/>
    </source>
</evidence>
<proteinExistence type="inferred from homology"/>
<keyword evidence="2 7" id="KW-0436">Ligase</keyword>
<dbReference type="CDD" id="cd04317">
    <property type="entry name" value="EcAspRS_like_N"/>
    <property type="match status" value="1"/>
</dbReference>
<dbReference type="GO" id="GO:0005737">
    <property type="term" value="C:cytoplasm"/>
    <property type="evidence" value="ECO:0007669"/>
    <property type="project" value="UniProtKB-SubCell"/>
</dbReference>
<comment type="subcellular location">
    <subcellularLocation>
        <location evidence="7">Cytoplasm</location>
    </subcellularLocation>
</comment>
<dbReference type="EMBL" id="FRBW01000003">
    <property type="protein sequence ID" value="SHM75911.1"/>
    <property type="molecule type" value="Genomic_DNA"/>
</dbReference>
<dbReference type="InterPro" id="IPR002312">
    <property type="entry name" value="Asp/Asn-tRNA-synth_IIb"/>
</dbReference>
<keyword evidence="10" id="KW-1185">Reference proteome</keyword>
<feature type="binding site" evidence="7">
    <location>
        <begin position="539"/>
        <end position="542"/>
    </location>
    <ligand>
        <name>ATP</name>
        <dbReference type="ChEBI" id="CHEBI:30616"/>
    </ligand>
</feature>
<keyword evidence="4 7" id="KW-0067">ATP-binding</keyword>
<dbReference type="GO" id="GO:0004815">
    <property type="term" value="F:aspartate-tRNA ligase activity"/>
    <property type="evidence" value="ECO:0007669"/>
    <property type="project" value="UniProtKB-UniRule"/>
</dbReference>
<comment type="caution">
    <text evidence="7">Lacks conserved residue(s) required for the propagation of feature annotation.</text>
</comment>
<dbReference type="CDD" id="cd00777">
    <property type="entry name" value="AspRS_core"/>
    <property type="match status" value="1"/>
</dbReference>